<dbReference type="EMBL" id="JAELVQ010000015">
    <property type="protein sequence ID" value="MBJ6368805.1"/>
    <property type="molecule type" value="Genomic_DNA"/>
</dbReference>
<dbReference type="InterPro" id="IPR028994">
    <property type="entry name" value="Integrin_alpha_N"/>
</dbReference>
<name>A0A8J7LSU4_9FLAO</name>
<dbReference type="InterPro" id="IPR027039">
    <property type="entry name" value="Crtac1"/>
</dbReference>
<dbReference type="Pfam" id="PF07593">
    <property type="entry name" value="UnbV_ASPIC"/>
    <property type="match status" value="1"/>
</dbReference>
<evidence type="ECO:0000256" key="1">
    <source>
        <dbReference type="ARBA" id="ARBA00022729"/>
    </source>
</evidence>
<proteinExistence type="predicted"/>
<keyword evidence="1" id="KW-0732">Signal</keyword>
<protein>
    <submittedName>
        <fullName evidence="3">CRTAC1 family protein</fullName>
    </submittedName>
</protein>
<dbReference type="InterPro" id="IPR013517">
    <property type="entry name" value="FG-GAP"/>
</dbReference>
<dbReference type="AlphaFoldDB" id="A0A8J7LSU4"/>
<reference evidence="3" key="1">
    <citation type="submission" date="2020-12" db="EMBL/GenBank/DDBJ databases">
        <title>Snuella sp. nov., isolated from sediment in Incheon.</title>
        <authorList>
            <person name="Kim W."/>
        </authorList>
    </citation>
    <scope>NUCLEOTIDE SEQUENCE</scope>
    <source>
        <strain evidence="3">CAU 1569</strain>
    </source>
</reference>
<organism evidence="3 4">
    <name type="scientific">Snuella sedimenti</name>
    <dbReference type="NCBI Taxonomy" id="2798802"/>
    <lineage>
        <taxon>Bacteria</taxon>
        <taxon>Pseudomonadati</taxon>
        <taxon>Bacteroidota</taxon>
        <taxon>Flavobacteriia</taxon>
        <taxon>Flavobacteriales</taxon>
        <taxon>Flavobacteriaceae</taxon>
        <taxon>Snuella</taxon>
    </lineage>
</organism>
<dbReference type="InterPro" id="IPR011519">
    <property type="entry name" value="UnbV_ASPIC"/>
</dbReference>
<evidence type="ECO:0000259" key="2">
    <source>
        <dbReference type="Pfam" id="PF07593"/>
    </source>
</evidence>
<dbReference type="PANTHER" id="PTHR16026:SF0">
    <property type="entry name" value="CARTILAGE ACIDIC PROTEIN 1"/>
    <property type="match status" value="1"/>
</dbReference>
<comment type="caution">
    <text evidence="3">The sequence shown here is derived from an EMBL/GenBank/DDBJ whole genome shotgun (WGS) entry which is preliminary data.</text>
</comment>
<dbReference type="SUPFAM" id="SSF69318">
    <property type="entry name" value="Integrin alpha N-terminal domain"/>
    <property type="match status" value="1"/>
</dbReference>
<evidence type="ECO:0000313" key="3">
    <source>
        <dbReference type="EMBL" id="MBJ6368805.1"/>
    </source>
</evidence>
<dbReference type="Gene3D" id="2.130.10.130">
    <property type="entry name" value="Integrin alpha, N-terminal"/>
    <property type="match status" value="2"/>
</dbReference>
<dbReference type="Pfam" id="PF13517">
    <property type="entry name" value="FG-GAP_3"/>
    <property type="match status" value="2"/>
</dbReference>
<accession>A0A8J7LSU4</accession>
<dbReference type="PANTHER" id="PTHR16026">
    <property type="entry name" value="CARTILAGE ACIDIC PROTEIN 1"/>
    <property type="match status" value="1"/>
</dbReference>
<feature type="domain" description="ASPIC/UnbV" evidence="2">
    <location>
        <begin position="511"/>
        <end position="578"/>
    </location>
</feature>
<dbReference type="RefSeq" id="WP_199115563.1">
    <property type="nucleotide sequence ID" value="NZ_JAELVQ010000015.1"/>
</dbReference>
<sequence>MQNNSQPLVKSKTNIAFICVSILLLLSILSCQSKDKKSQASIEASNIPSSTIQDGVMFNDITKAIGLGNFHYDNGSYGEFFLPEIMGGGVAFIDYNGDNYQDMLLVNGGSMKEGEEQSIDGLSLYKNVEGKTFKDVTKEMGLDNIHAYGFGFTVGDYDNDGDDDFFLATLTHNRLFRNDGSTFTDVSKISGIYNKNVWSTCALFIDADRDGLLDIFVGNYAKWSRRKDRSLFCTENGRTDDYCSPDMYIGEPCSFYHNNGDGTFTEDAKERGLHINAPTKTLGVVEVDYNKDGWPDLFTANDAVPDLVFKNNGDGTYTETGMGMGVGFGVDGAPTAGMGAAVGDVRNDGSHSVFIGNFSKKMMTVFRFSEQGVYVNDSGPSQIGRQSLQSLNFGLSLFDAELDGDLDLFAANGHVFLSVEEKSKDITLLQKPHFFINDGSGKFNDIIAKNPPFLKAPMLARSTAYADIDLDGDLDLVITENQGPIHIMQNNSKTGNFLKILAKGNNGNKNAFGATIDVKDSNGLKQTRFVKSSDSYLSQSETPVTIGLANANKVVTLKITWPDGSQSSFNDIHANKFIKITQGRQDFEEIPMSVASNIN</sequence>
<gene>
    <name evidence="3" type="ORF">JF259_11960</name>
</gene>
<dbReference type="Proteomes" id="UP000610931">
    <property type="component" value="Unassembled WGS sequence"/>
</dbReference>
<keyword evidence="4" id="KW-1185">Reference proteome</keyword>
<evidence type="ECO:0000313" key="4">
    <source>
        <dbReference type="Proteomes" id="UP000610931"/>
    </source>
</evidence>